<feature type="domain" description="HMA" evidence="2">
    <location>
        <begin position="99"/>
        <end position="165"/>
    </location>
</feature>
<dbReference type="InterPro" id="IPR001802">
    <property type="entry name" value="MerP/CopZ"/>
</dbReference>
<dbReference type="Gene3D" id="3.30.70.100">
    <property type="match status" value="1"/>
</dbReference>
<dbReference type="PROSITE" id="PS01047">
    <property type="entry name" value="HMA_1"/>
    <property type="match status" value="1"/>
</dbReference>
<dbReference type="EMBL" id="QXFT01001622">
    <property type="protein sequence ID" value="KAE9314057.1"/>
    <property type="molecule type" value="Genomic_DNA"/>
</dbReference>
<dbReference type="PRINTS" id="PR00946">
    <property type="entry name" value="HGSCAVENGER"/>
</dbReference>
<evidence type="ECO:0000256" key="1">
    <source>
        <dbReference type="ARBA" id="ARBA00022723"/>
    </source>
</evidence>
<dbReference type="PANTHER" id="PTHR46594:SF4">
    <property type="entry name" value="P-TYPE CATION-TRANSPORTING ATPASE"/>
    <property type="match status" value="1"/>
</dbReference>
<keyword evidence="1" id="KW-0479">Metal-binding</keyword>
<proteinExistence type="predicted"/>
<dbReference type="SUPFAM" id="SSF55008">
    <property type="entry name" value="HMA, heavy metal-associated domain"/>
    <property type="match status" value="1"/>
</dbReference>
<dbReference type="Proteomes" id="UP000434957">
    <property type="component" value="Unassembled WGS sequence"/>
</dbReference>
<dbReference type="InterPro" id="IPR017969">
    <property type="entry name" value="Heavy-metal-associated_CS"/>
</dbReference>
<gene>
    <name evidence="3" type="ORF">PR003_g19347</name>
</gene>
<dbReference type="InterPro" id="IPR036163">
    <property type="entry name" value="HMA_dom_sf"/>
</dbReference>
<evidence type="ECO:0000259" key="2">
    <source>
        <dbReference type="PROSITE" id="PS50846"/>
    </source>
</evidence>
<dbReference type="CDD" id="cd00371">
    <property type="entry name" value="HMA"/>
    <property type="match status" value="1"/>
</dbReference>
<dbReference type="FunFam" id="3.30.70.100:FF:000005">
    <property type="entry name" value="Copper-exporting P-type ATPase A"/>
    <property type="match status" value="1"/>
</dbReference>
<protein>
    <recommendedName>
        <fullName evidence="2">HMA domain-containing protein</fullName>
    </recommendedName>
</protein>
<reference evidence="3 4" key="1">
    <citation type="submission" date="2018-08" db="EMBL/GenBank/DDBJ databases">
        <title>Genomic investigation of the strawberry pathogen Phytophthora fragariae indicates pathogenicity is determined by transcriptional variation in three key races.</title>
        <authorList>
            <person name="Adams T.M."/>
            <person name="Armitage A.D."/>
            <person name="Sobczyk M.K."/>
            <person name="Bates H.J."/>
            <person name="Dunwell J.M."/>
            <person name="Nellist C.F."/>
            <person name="Harrison R.J."/>
        </authorList>
    </citation>
    <scope>NUCLEOTIDE SEQUENCE [LARGE SCALE GENOMIC DNA]</scope>
    <source>
        <strain evidence="3 4">SCRP333</strain>
    </source>
</reference>
<comment type="caution">
    <text evidence="3">The sequence shown here is derived from an EMBL/GenBank/DDBJ whole genome shotgun (WGS) entry which is preliminary data.</text>
</comment>
<keyword evidence="4" id="KW-1185">Reference proteome</keyword>
<dbReference type="GO" id="GO:0046872">
    <property type="term" value="F:metal ion binding"/>
    <property type="evidence" value="ECO:0007669"/>
    <property type="project" value="UniProtKB-KW"/>
</dbReference>
<accession>A0A6A4E052</accession>
<sequence length="192" mass="20787">MSCATSSRRDGTGSVDFETKTASVLKANLMTKRCWGGVVRRLSSTFNARLIRTSRLSGVKTAENGGAQQRKTLPVRENDCVISSEVSLSIDEADTRAIVKVTLLIGGMTCNSCANTVEGSLECTEGVVSAFVSFTTEKVIVQFDRDVVSVQALVEAVEDVGYGALCIPGDEQSRRRNPFDRWDDVQLVLQLG</sequence>
<organism evidence="3 4">
    <name type="scientific">Phytophthora rubi</name>
    <dbReference type="NCBI Taxonomy" id="129364"/>
    <lineage>
        <taxon>Eukaryota</taxon>
        <taxon>Sar</taxon>
        <taxon>Stramenopiles</taxon>
        <taxon>Oomycota</taxon>
        <taxon>Peronosporomycetes</taxon>
        <taxon>Peronosporales</taxon>
        <taxon>Peronosporaceae</taxon>
        <taxon>Phytophthora</taxon>
    </lineage>
</organism>
<dbReference type="AlphaFoldDB" id="A0A6A4E052"/>
<evidence type="ECO:0000313" key="4">
    <source>
        <dbReference type="Proteomes" id="UP000434957"/>
    </source>
</evidence>
<dbReference type="PANTHER" id="PTHR46594">
    <property type="entry name" value="P-TYPE CATION-TRANSPORTING ATPASE"/>
    <property type="match status" value="1"/>
</dbReference>
<dbReference type="InterPro" id="IPR006121">
    <property type="entry name" value="HMA_dom"/>
</dbReference>
<dbReference type="Pfam" id="PF00403">
    <property type="entry name" value="HMA"/>
    <property type="match status" value="1"/>
</dbReference>
<dbReference type="PROSITE" id="PS50846">
    <property type="entry name" value="HMA_2"/>
    <property type="match status" value="1"/>
</dbReference>
<evidence type="ECO:0000313" key="3">
    <source>
        <dbReference type="EMBL" id="KAE9314057.1"/>
    </source>
</evidence>
<name>A0A6A4E052_9STRA</name>